<accession>A0A143HKD4</accession>
<gene>
    <name evidence="2" type="ORF">A3224_03270</name>
    <name evidence="3" type="ORF">OQJ68_05870</name>
</gene>
<dbReference type="Proteomes" id="UP000076077">
    <property type="component" value="Chromosome"/>
</dbReference>
<dbReference type="AlphaFoldDB" id="A0A143HKD4"/>
<dbReference type="KEGG" id="mthd:A3224_03270"/>
<dbReference type="PANTHER" id="PTHR30087">
    <property type="entry name" value="INNER MEMBRANE PROTEIN"/>
    <property type="match status" value="1"/>
</dbReference>
<dbReference type="EMBL" id="JAPHQB010000007">
    <property type="protein sequence ID" value="MCX2801316.1"/>
    <property type="molecule type" value="Genomic_DNA"/>
</dbReference>
<evidence type="ECO:0000313" key="2">
    <source>
        <dbReference type="EMBL" id="AMX01732.1"/>
    </source>
</evidence>
<proteinExistence type="predicted"/>
<evidence type="ECO:0000313" key="3">
    <source>
        <dbReference type="EMBL" id="MCX2801316.1"/>
    </source>
</evidence>
<keyword evidence="4" id="KW-1185">Reference proteome</keyword>
<dbReference type="RefSeq" id="WP_067151436.1">
    <property type="nucleotide sequence ID" value="NZ_CP014864.1"/>
</dbReference>
<evidence type="ECO:0000259" key="1">
    <source>
        <dbReference type="Pfam" id="PF08349"/>
    </source>
</evidence>
<dbReference type="PANTHER" id="PTHR30087:SF0">
    <property type="entry name" value="INNER MEMBRANE PROTEIN"/>
    <property type="match status" value="1"/>
</dbReference>
<feature type="domain" description="DUF1722" evidence="1">
    <location>
        <begin position="195"/>
        <end position="309"/>
    </location>
</feature>
<dbReference type="Pfam" id="PF04463">
    <property type="entry name" value="2-thiour_desulf"/>
    <property type="match status" value="1"/>
</dbReference>
<dbReference type="GeneID" id="76607071"/>
<dbReference type="InterPro" id="IPR013560">
    <property type="entry name" value="DUF1722"/>
</dbReference>
<dbReference type="Pfam" id="PF08349">
    <property type="entry name" value="DUF1722"/>
    <property type="match status" value="1"/>
</dbReference>
<reference evidence="2" key="1">
    <citation type="submission" date="2016-03" db="EMBL/GenBank/DDBJ databases">
        <authorList>
            <person name="Ploux O."/>
        </authorList>
    </citation>
    <scope>NUCLEOTIDE SEQUENCE [LARGE SCALE GENOMIC DNA]</scope>
    <source>
        <strain evidence="2">DAU221</strain>
    </source>
</reference>
<reference evidence="4" key="2">
    <citation type="submission" date="2016-03" db="EMBL/GenBank/DDBJ databases">
        <authorList>
            <person name="Lee Y.-S."/>
            <person name="Choi Y.-L."/>
        </authorList>
    </citation>
    <scope>NUCLEOTIDE SEQUENCE [LARGE SCALE GENOMIC DNA]</scope>
    <source>
        <strain evidence="4">DAU221</strain>
    </source>
</reference>
<dbReference type="OrthoDB" id="495783at2"/>
<dbReference type="InterPro" id="IPR007553">
    <property type="entry name" value="2-thiour_desulf"/>
</dbReference>
<organism evidence="2 4">
    <name type="scientific">Microbulbifer thermotolerans</name>
    <dbReference type="NCBI Taxonomy" id="252514"/>
    <lineage>
        <taxon>Bacteria</taxon>
        <taxon>Pseudomonadati</taxon>
        <taxon>Pseudomonadota</taxon>
        <taxon>Gammaproteobacteria</taxon>
        <taxon>Cellvibrionales</taxon>
        <taxon>Microbulbiferaceae</taxon>
        <taxon>Microbulbifer</taxon>
    </lineage>
</organism>
<dbReference type="EMBL" id="CP014864">
    <property type="protein sequence ID" value="AMX01732.1"/>
    <property type="molecule type" value="Genomic_DNA"/>
</dbReference>
<reference evidence="3" key="3">
    <citation type="submission" date="2022-11" db="EMBL/GenBank/DDBJ databases">
        <title>Chitin-degrading and fungicidal potential of chitinolytic bacterial strains from marine environment of the Pacific Ocean regions.</title>
        <authorList>
            <person name="Pentekhina I."/>
            <person name="Nedashkovskaya O."/>
            <person name="Seitkalieva A."/>
            <person name="Podvolotskaya A."/>
            <person name="Tekutyeva L."/>
            <person name="Balabanova L."/>
        </authorList>
    </citation>
    <scope>NUCLEOTIDE SEQUENCE</scope>
    <source>
        <strain evidence="3">KMM 6838</strain>
    </source>
</reference>
<protein>
    <submittedName>
        <fullName evidence="3">DUF523 and DUF1722 domain-containing protein</fullName>
    </submittedName>
</protein>
<evidence type="ECO:0000313" key="4">
    <source>
        <dbReference type="Proteomes" id="UP000076077"/>
    </source>
</evidence>
<dbReference type="Proteomes" id="UP001209730">
    <property type="component" value="Unassembled WGS sequence"/>
</dbReference>
<sequence>MKIQLLTERIPVGISQCALGDPVRYNGGHKHSKVCTELLSQCLELRPFCPEVAIGLGVPRPPIHLIVSDRLRAVGRDDPRMDVTEALENYADRVVPQVAELRGFILMQKSPSCGVRSVPHYKEDGSGALAHGAGLFAARLREHFPHLPIEEVGRLNASDIRENFLTRVFAYDAWYRYVAPDPRPARVTEFYTAYKYLLLAHHQPLTRELGRLLSDTSGYKPQQLAVEVRGRMMEILSHPANRRDRTNALMHSQGHLNEYLTKEERAELTRLIEDYYRGRKPLSAVLTMLRHYLPRSPHQFIHSQVLLAAEPAELGLCDFR</sequence>
<name>A0A143HKD4_MICTH</name>
<dbReference type="STRING" id="252514.A3224_03270"/>